<dbReference type="eggNOG" id="ENOG5031R35">
    <property type="taxonomic scope" value="Bacteria"/>
</dbReference>
<comment type="caution">
    <text evidence="2">The sequence shown here is derived from an EMBL/GenBank/DDBJ whole genome shotgun (WGS) entry which is preliminary data.</text>
</comment>
<keyword evidence="1" id="KW-0472">Membrane</keyword>
<reference evidence="2 3" key="1">
    <citation type="journal article" date="2014" name="Antonie Van Leeuwenhoek">
        <title>Hyphomonas beringensis sp. nov. and Hyphomonas chukchiensis sp. nov., isolated from surface seawater of the Bering Sea and Chukchi Sea.</title>
        <authorList>
            <person name="Li C."/>
            <person name="Lai Q."/>
            <person name="Li G."/>
            <person name="Dong C."/>
            <person name="Wang J."/>
            <person name="Liao Y."/>
            <person name="Shao Z."/>
        </authorList>
    </citation>
    <scope>NUCLEOTIDE SEQUENCE [LARGE SCALE GENOMIC DNA]</scope>
    <source>
        <strain evidence="2 3">BH-BN04-4</strain>
    </source>
</reference>
<dbReference type="EMBL" id="AWFG01000074">
    <property type="protein sequence ID" value="KCZ54505.1"/>
    <property type="molecule type" value="Genomic_DNA"/>
</dbReference>
<dbReference type="OrthoDB" id="9821629at2"/>
<dbReference type="Proteomes" id="UP000027190">
    <property type="component" value="Unassembled WGS sequence"/>
</dbReference>
<sequence length="238" mass="25331">MIATIEGDTVLHRPTAGWVGGYVAALVLASLGLFLAALVLALLISGNWGPGLILLVLPVWMLGLTGSVWRDCQAKRLWRVKIAPGELVLDLPAGRSLMAHEARVRLALDVKDVAAVETRLEAFRSFGMANMQRNYGLRLTNGDLIVLGEDRALATGMAEETMGQMVDTIVQKTGLPLVDLGMVEGRGGLLGLMFTSVPGWETGSVSLERVHAMWQKAAMTGGLAGVVVIAGLILSVMF</sequence>
<dbReference type="PATRIC" id="fig|1280947.3.peg.3345"/>
<gene>
    <name evidence="2" type="ORF">HY30_09470</name>
</gene>
<feature type="transmembrane region" description="Helical" evidence="1">
    <location>
        <begin position="21"/>
        <end position="44"/>
    </location>
</feature>
<keyword evidence="1" id="KW-0812">Transmembrane</keyword>
<evidence type="ECO:0000313" key="2">
    <source>
        <dbReference type="EMBL" id="KCZ54505.1"/>
    </source>
</evidence>
<dbReference type="AlphaFoldDB" id="A0A062UEE2"/>
<evidence type="ECO:0000256" key="1">
    <source>
        <dbReference type="SAM" id="Phobius"/>
    </source>
</evidence>
<feature type="transmembrane region" description="Helical" evidence="1">
    <location>
        <begin position="217"/>
        <end position="237"/>
    </location>
</feature>
<evidence type="ECO:0000313" key="3">
    <source>
        <dbReference type="Proteomes" id="UP000027190"/>
    </source>
</evidence>
<organism evidence="2 3">
    <name type="scientific">Hyphomonas chukchiensis</name>
    <dbReference type="NCBI Taxonomy" id="1280947"/>
    <lineage>
        <taxon>Bacteria</taxon>
        <taxon>Pseudomonadati</taxon>
        <taxon>Pseudomonadota</taxon>
        <taxon>Alphaproteobacteria</taxon>
        <taxon>Hyphomonadales</taxon>
        <taxon>Hyphomonadaceae</taxon>
        <taxon>Hyphomonas</taxon>
    </lineage>
</organism>
<name>A0A062UEE2_9PROT</name>
<proteinExistence type="predicted"/>
<accession>A0A062UEE2</accession>
<feature type="transmembrane region" description="Helical" evidence="1">
    <location>
        <begin position="50"/>
        <end position="69"/>
    </location>
</feature>
<protein>
    <submittedName>
        <fullName evidence="2">Uncharacterized protein</fullName>
    </submittedName>
</protein>
<keyword evidence="3" id="KW-1185">Reference proteome</keyword>
<dbReference type="RefSeq" id="WP_034743591.1">
    <property type="nucleotide sequence ID" value="NZ_AWFG01000074.1"/>
</dbReference>
<keyword evidence="1" id="KW-1133">Transmembrane helix</keyword>